<sequence length="122" mass="12738">MRSASILSTAVAATALVAIQPAVTAHAGTVSAGSYAACSAGWFCAWDGPDGTGREIRTQVSIPDLNTVGMDNQISSLWNRTGVGWCAYLEPHYRGPALRIGDWMGSLPPSADNAISSLRRGC</sequence>
<name>A0A841ATK3_9PSEU</name>
<reference evidence="2 3" key="1">
    <citation type="submission" date="2020-08" db="EMBL/GenBank/DDBJ databases">
        <title>Sequencing the genomes of 1000 actinobacteria strains.</title>
        <authorList>
            <person name="Klenk H.-P."/>
        </authorList>
    </citation>
    <scope>NUCLEOTIDE SEQUENCE [LARGE SCALE GENOMIC DNA]</scope>
    <source>
        <strain evidence="2 3">DSM 45272</strain>
    </source>
</reference>
<dbReference type="RefSeq" id="WP_184891555.1">
    <property type="nucleotide sequence ID" value="NZ_JACHMX010000001.1"/>
</dbReference>
<evidence type="ECO:0000256" key="1">
    <source>
        <dbReference type="SAM" id="SignalP"/>
    </source>
</evidence>
<feature type="chain" id="PRO_5032397038" description="Peptidase inhibitor family I36" evidence="1">
    <location>
        <begin position="28"/>
        <end position="122"/>
    </location>
</feature>
<keyword evidence="3" id="KW-1185">Reference proteome</keyword>
<protein>
    <recommendedName>
        <fullName evidence="4">Peptidase inhibitor family I36</fullName>
    </recommendedName>
</protein>
<dbReference type="Pfam" id="PF03995">
    <property type="entry name" value="Inhibitor_I36"/>
    <property type="match status" value="1"/>
</dbReference>
<feature type="signal peptide" evidence="1">
    <location>
        <begin position="1"/>
        <end position="27"/>
    </location>
</feature>
<evidence type="ECO:0000313" key="2">
    <source>
        <dbReference type="EMBL" id="MBB5850273.1"/>
    </source>
</evidence>
<evidence type="ECO:0008006" key="4">
    <source>
        <dbReference type="Google" id="ProtNLM"/>
    </source>
</evidence>
<evidence type="ECO:0000313" key="3">
    <source>
        <dbReference type="Proteomes" id="UP000580861"/>
    </source>
</evidence>
<dbReference type="EMBL" id="JACHMX010000001">
    <property type="protein sequence ID" value="MBB5850273.1"/>
    <property type="molecule type" value="Genomic_DNA"/>
</dbReference>
<dbReference type="AlphaFoldDB" id="A0A841ATK3"/>
<dbReference type="InterPro" id="IPR011024">
    <property type="entry name" value="G_crystallin-like"/>
</dbReference>
<accession>A0A841ATK3</accession>
<keyword evidence="1" id="KW-0732">Signal</keyword>
<gene>
    <name evidence="2" type="ORF">HDA45_000360</name>
</gene>
<dbReference type="Gene3D" id="2.60.20.10">
    <property type="entry name" value="Crystallins"/>
    <property type="match status" value="1"/>
</dbReference>
<dbReference type="Proteomes" id="UP000580861">
    <property type="component" value="Unassembled WGS sequence"/>
</dbReference>
<organism evidence="2 3">
    <name type="scientific">Amycolatopsis umgeniensis</name>
    <dbReference type="NCBI Taxonomy" id="336628"/>
    <lineage>
        <taxon>Bacteria</taxon>
        <taxon>Bacillati</taxon>
        <taxon>Actinomycetota</taxon>
        <taxon>Actinomycetes</taxon>
        <taxon>Pseudonocardiales</taxon>
        <taxon>Pseudonocardiaceae</taxon>
        <taxon>Amycolatopsis</taxon>
    </lineage>
</organism>
<dbReference type="SUPFAM" id="SSF49695">
    <property type="entry name" value="gamma-Crystallin-like"/>
    <property type="match status" value="1"/>
</dbReference>
<proteinExistence type="predicted"/>
<comment type="caution">
    <text evidence="2">The sequence shown here is derived from an EMBL/GenBank/DDBJ whole genome shotgun (WGS) entry which is preliminary data.</text>
</comment>